<evidence type="ECO:0000256" key="1">
    <source>
        <dbReference type="ARBA" id="ARBA00023235"/>
    </source>
</evidence>
<comment type="similarity">
    <text evidence="3 5">Belongs to the UDP-N-acetylglucosamine 2-epimerase family.</text>
</comment>
<evidence type="ECO:0000256" key="4">
    <source>
        <dbReference type="ARBA" id="ARBA00038858"/>
    </source>
</evidence>
<dbReference type="GO" id="GO:0008761">
    <property type="term" value="F:UDP-N-acetylglucosamine 2-epimerase activity"/>
    <property type="evidence" value="ECO:0007669"/>
    <property type="project" value="UniProtKB-EC"/>
</dbReference>
<keyword evidence="8" id="KW-1185">Reference proteome</keyword>
<keyword evidence="1 5" id="KW-0413">Isomerase</keyword>
<dbReference type="Proteomes" id="UP001215827">
    <property type="component" value="Chromosome"/>
</dbReference>
<accession>A0ABY8FLT1</accession>
<dbReference type="EC" id="5.1.3.14" evidence="4"/>
<gene>
    <name evidence="7" type="primary">wecB</name>
    <name evidence="7" type="ORF">P7228_08110</name>
</gene>
<proteinExistence type="inferred from homology"/>
<dbReference type="PANTHER" id="PTHR43174:SF2">
    <property type="entry name" value="UDP-N-ACETYLGLUCOSAMINE 2-EPIMERASE"/>
    <property type="match status" value="1"/>
</dbReference>
<evidence type="ECO:0000259" key="6">
    <source>
        <dbReference type="Pfam" id="PF02350"/>
    </source>
</evidence>
<dbReference type="Pfam" id="PF02350">
    <property type="entry name" value="Epimerase_2"/>
    <property type="match status" value="1"/>
</dbReference>
<evidence type="ECO:0000256" key="5">
    <source>
        <dbReference type="RuleBase" id="RU003513"/>
    </source>
</evidence>
<dbReference type="EMBL" id="CP121106">
    <property type="protein sequence ID" value="WFL75974.1"/>
    <property type="molecule type" value="Genomic_DNA"/>
</dbReference>
<evidence type="ECO:0000313" key="8">
    <source>
        <dbReference type="Proteomes" id="UP001215827"/>
    </source>
</evidence>
<dbReference type="RefSeq" id="WP_278014742.1">
    <property type="nucleotide sequence ID" value="NZ_CP121106.1"/>
</dbReference>
<name>A0ABY8FLT1_9SPHN</name>
<feature type="domain" description="UDP-N-acetylglucosamine 2-epimerase" evidence="6">
    <location>
        <begin position="25"/>
        <end position="370"/>
    </location>
</feature>
<dbReference type="PANTHER" id="PTHR43174">
    <property type="entry name" value="UDP-N-ACETYLGLUCOSAMINE 2-EPIMERASE"/>
    <property type="match status" value="1"/>
</dbReference>
<dbReference type="InterPro" id="IPR003331">
    <property type="entry name" value="UDP_GlcNAc_Epimerase_2_dom"/>
</dbReference>
<sequence>MSRPKILVTFGTRPEAIKMFPVVDALRATDQFDTRVAVTAQHRELLDQVLQLAGILPDVDLDLMQQGQSLDELSARIVTRFGEALDREKPERVLVHGDTLTTMMVTLACYFRRIPVGHVEAGLRSGDIYSPWPEEVNRRVTGVIADLHFAPTQIAADALTAETVDPANIFITGNTVIDALLATRRRIAADPSMAPAIAELQQRFAGKQIIAVTAHRRENFGDGMRNIATALSALAARDDVAIIYPVHPNPNVGGVMRAMLGDYHNIALIEPLDYPNFVAMMEASRLILTDSGGVQEEAPSLGKPVLVMRDTTERPEGISAGTARLVATDPERIVGEASKLLDDHVAYDAMSKAHNPYGDGQAAHRIVAAIAQRHGVGLEPARLTA</sequence>
<evidence type="ECO:0000313" key="7">
    <source>
        <dbReference type="EMBL" id="WFL75974.1"/>
    </source>
</evidence>
<dbReference type="CDD" id="cd03786">
    <property type="entry name" value="GTB_UDP-GlcNAc_2-Epimerase"/>
    <property type="match status" value="1"/>
</dbReference>
<dbReference type="Gene3D" id="3.40.50.2000">
    <property type="entry name" value="Glycogen Phosphorylase B"/>
    <property type="match status" value="2"/>
</dbReference>
<comment type="catalytic activity">
    <reaction evidence="2">
        <text>UDP-N-acetyl-alpha-D-glucosamine = UDP-N-acetyl-alpha-D-mannosamine</text>
        <dbReference type="Rhea" id="RHEA:17213"/>
        <dbReference type="ChEBI" id="CHEBI:57705"/>
        <dbReference type="ChEBI" id="CHEBI:68623"/>
        <dbReference type="EC" id="5.1.3.14"/>
    </reaction>
</comment>
<organism evidence="7 8">
    <name type="scientific">Altererythrobacter arenosus</name>
    <dbReference type="NCBI Taxonomy" id="3032592"/>
    <lineage>
        <taxon>Bacteria</taxon>
        <taxon>Pseudomonadati</taxon>
        <taxon>Pseudomonadota</taxon>
        <taxon>Alphaproteobacteria</taxon>
        <taxon>Sphingomonadales</taxon>
        <taxon>Erythrobacteraceae</taxon>
        <taxon>Altererythrobacter</taxon>
    </lineage>
</organism>
<evidence type="ECO:0000256" key="3">
    <source>
        <dbReference type="ARBA" id="ARBA00038209"/>
    </source>
</evidence>
<dbReference type="SUPFAM" id="SSF53756">
    <property type="entry name" value="UDP-Glycosyltransferase/glycogen phosphorylase"/>
    <property type="match status" value="1"/>
</dbReference>
<dbReference type="NCBIfam" id="TIGR00236">
    <property type="entry name" value="wecB"/>
    <property type="match status" value="1"/>
</dbReference>
<dbReference type="InterPro" id="IPR029767">
    <property type="entry name" value="WecB-like"/>
</dbReference>
<evidence type="ECO:0000256" key="2">
    <source>
        <dbReference type="ARBA" id="ARBA00036080"/>
    </source>
</evidence>
<reference evidence="7 8" key="1">
    <citation type="submission" date="2023-03" db="EMBL/GenBank/DDBJ databases">
        <title>Altererythrobacter sp. CAU 1644 isolated from sand.</title>
        <authorList>
            <person name="Kim W."/>
        </authorList>
    </citation>
    <scope>NUCLEOTIDE SEQUENCE [LARGE SCALE GENOMIC DNA]</scope>
    <source>
        <strain evidence="7 8">CAU 1644</strain>
    </source>
</reference>
<protein>
    <recommendedName>
        <fullName evidence="4">UDP-N-acetylglucosamine 2-epimerase (non-hydrolyzing)</fullName>
        <ecNumber evidence="4">5.1.3.14</ecNumber>
    </recommendedName>
</protein>